<name>A0A9P7XQ05_9FUNG</name>
<dbReference type="Proteomes" id="UP000707451">
    <property type="component" value="Unassembled WGS sequence"/>
</dbReference>
<proteinExistence type="predicted"/>
<gene>
    <name evidence="1" type="ORF">KI688_002825</name>
</gene>
<sequence length="77" mass="8894">MSEYQNDRTSKDVQEASARLNTTTTIQGQFTDPTQPQNYSLGHLVYKWEEMTEKTLCDIIKRSSLQTNLTSKYAEKT</sequence>
<comment type="caution">
    <text evidence="1">The sequence shown here is derived from an EMBL/GenBank/DDBJ whole genome shotgun (WGS) entry which is preliminary data.</text>
</comment>
<evidence type="ECO:0000313" key="1">
    <source>
        <dbReference type="EMBL" id="KAG9064567.1"/>
    </source>
</evidence>
<organism evidence="1 2">
    <name type="scientific">Linnemannia hyalina</name>
    <dbReference type="NCBI Taxonomy" id="64524"/>
    <lineage>
        <taxon>Eukaryota</taxon>
        <taxon>Fungi</taxon>
        <taxon>Fungi incertae sedis</taxon>
        <taxon>Mucoromycota</taxon>
        <taxon>Mortierellomycotina</taxon>
        <taxon>Mortierellomycetes</taxon>
        <taxon>Mortierellales</taxon>
        <taxon>Mortierellaceae</taxon>
        <taxon>Linnemannia</taxon>
    </lineage>
</organism>
<protein>
    <submittedName>
        <fullName evidence="1">Uncharacterized protein</fullName>
    </submittedName>
</protein>
<keyword evidence="2" id="KW-1185">Reference proteome</keyword>
<dbReference type="AlphaFoldDB" id="A0A9P7XQ05"/>
<accession>A0A9P7XQ05</accession>
<evidence type="ECO:0000313" key="2">
    <source>
        <dbReference type="Proteomes" id="UP000707451"/>
    </source>
</evidence>
<dbReference type="EMBL" id="JAHRHY010000013">
    <property type="protein sequence ID" value="KAG9064567.1"/>
    <property type="molecule type" value="Genomic_DNA"/>
</dbReference>
<reference evidence="1" key="1">
    <citation type="submission" date="2021-06" db="EMBL/GenBank/DDBJ databases">
        <title>Genome Sequence of Mortierella hyaline Strain SCG-10, a Cold-Adapted, Nitrate-Reducing Fungus Isolated from Soil in Minnesota, USA.</title>
        <authorList>
            <person name="Aldossari N."/>
        </authorList>
    </citation>
    <scope>NUCLEOTIDE SEQUENCE</scope>
    <source>
        <strain evidence="1">SCG-10</strain>
    </source>
</reference>